<dbReference type="RefSeq" id="WP_091165966.1">
    <property type="nucleotide sequence ID" value="NZ_CBCSFM010000001.1"/>
</dbReference>
<accession>A0A1H8IX07</accession>
<dbReference type="STRING" id="604089.SAMN04487942_0748"/>
<protein>
    <recommendedName>
        <fullName evidence="3">Immunity protein 43</fullName>
    </recommendedName>
</protein>
<name>A0A1H8IX07_9FLAO</name>
<organism evidence="1 2">
    <name type="scientific">Flavobacterium sinopsychrotolerans</name>
    <dbReference type="NCBI Taxonomy" id="604089"/>
    <lineage>
        <taxon>Bacteria</taxon>
        <taxon>Pseudomonadati</taxon>
        <taxon>Bacteroidota</taxon>
        <taxon>Flavobacteriia</taxon>
        <taxon>Flavobacteriales</taxon>
        <taxon>Flavobacteriaceae</taxon>
        <taxon>Flavobacterium</taxon>
    </lineage>
</organism>
<dbReference type="Proteomes" id="UP000198657">
    <property type="component" value="Unassembled WGS sequence"/>
</dbReference>
<sequence>MKYFAIQTCLNEKLLGKYPQVKGFIHHCNVNEETNFIDNFIYEKIKVQPILSNVVLHSVAKQTDFIDVYGDVGFNFGYLISDKFKQILDQFNCYGLQLFKTYIIQHDKKFNNYWQTNIYDFPFQFVDFKKTNFTLKDRDKNRNIISNTIGFENIDEFNLFVSSIRYPKMISFKNIFFNENMDLDFFSLRYAEAAHKGIVSERLKNELVKNEISGVEFQPLELSISEWLMPGGEREKVYGKA</sequence>
<dbReference type="EMBL" id="FODN01000001">
    <property type="protein sequence ID" value="SEN72879.1"/>
    <property type="molecule type" value="Genomic_DNA"/>
</dbReference>
<keyword evidence="2" id="KW-1185">Reference proteome</keyword>
<proteinExistence type="predicted"/>
<gene>
    <name evidence="1" type="ORF">SAMN04487942_0748</name>
</gene>
<evidence type="ECO:0000313" key="2">
    <source>
        <dbReference type="Proteomes" id="UP000198657"/>
    </source>
</evidence>
<dbReference type="AlphaFoldDB" id="A0A1H8IX07"/>
<evidence type="ECO:0008006" key="3">
    <source>
        <dbReference type="Google" id="ProtNLM"/>
    </source>
</evidence>
<reference evidence="2" key="1">
    <citation type="submission" date="2016-10" db="EMBL/GenBank/DDBJ databases">
        <authorList>
            <person name="Varghese N."/>
            <person name="Submissions S."/>
        </authorList>
    </citation>
    <scope>NUCLEOTIDE SEQUENCE [LARGE SCALE GENOMIC DNA]</scope>
    <source>
        <strain evidence="2">CGMCC 1.8704</strain>
    </source>
</reference>
<dbReference type="OrthoDB" id="824604at2"/>
<evidence type="ECO:0000313" key="1">
    <source>
        <dbReference type="EMBL" id="SEN72879.1"/>
    </source>
</evidence>